<comment type="caution">
    <text evidence="5">The sequence shown here is derived from an EMBL/GenBank/DDBJ whole genome shotgun (WGS) entry which is preliminary data.</text>
</comment>
<organism evidence="5 6">
    <name type="scientific">Polypedilum vanderplanki</name>
    <name type="common">Sleeping chironomid midge</name>
    <dbReference type="NCBI Taxonomy" id="319348"/>
    <lineage>
        <taxon>Eukaryota</taxon>
        <taxon>Metazoa</taxon>
        <taxon>Ecdysozoa</taxon>
        <taxon>Arthropoda</taxon>
        <taxon>Hexapoda</taxon>
        <taxon>Insecta</taxon>
        <taxon>Pterygota</taxon>
        <taxon>Neoptera</taxon>
        <taxon>Endopterygota</taxon>
        <taxon>Diptera</taxon>
        <taxon>Nematocera</taxon>
        <taxon>Chironomoidea</taxon>
        <taxon>Chironomidae</taxon>
        <taxon>Chironominae</taxon>
        <taxon>Polypedilum</taxon>
        <taxon>Polypedilum</taxon>
    </lineage>
</organism>
<feature type="domain" description="F-box" evidence="4">
    <location>
        <begin position="37"/>
        <end position="85"/>
    </location>
</feature>
<keyword evidence="3" id="KW-1133">Transmembrane helix</keyword>
<evidence type="ECO:0000313" key="6">
    <source>
        <dbReference type="Proteomes" id="UP001107558"/>
    </source>
</evidence>
<dbReference type="Pfam" id="PF00646">
    <property type="entry name" value="F-box"/>
    <property type="match status" value="1"/>
</dbReference>
<dbReference type="EMBL" id="JADBJN010000004">
    <property type="protein sequence ID" value="KAG5667477.1"/>
    <property type="molecule type" value="Genomic_DNA"/>
</dbReference>
<dbReference type="Gene3D" id="3.80.10.10">
    <property type="entry name" value="Ribonuclease Inhibitor"/>
    <property type="match status" value="1"/>
</dbReference>
<keyword evidence="3" id="KW-0472">Membrane</keyword>
<feature type="region of interest" description="Disordered" evidence="2">
    <location>
        <begin position="1"/>
        <end position="20"/>
    </location>
</feature>
<dbReference type="InterPro" id="IPR036047">
    <property type="entry name" value="F-box-like_dom_sf"/>
</dbReference>
<dbReference type="Gene3D" id="1.20.1280.50">
    <property type="match status" value="1"/>
</dbReference>
<accession>A0A9J6BCM8</accession>
<dbReference type="AlphaFoldDB" id="A0A9J6BCM8"/>
<dbReference type="SUPFAM" id="SSF52047">
    <property type="entry name" value="RNI-like"/>
    <property type="match status" value="1"/>
</dbReference>
<dbReference type="SUPFAM" id="SSF52058">
    <property type="entry name" value="L domain-like"/>
    <property type="match status" value="1"/>
</dbReference>
<feature type="compositionally biased region" description="Polar residues" evidence="2">
    <location>
        <begin position="1"/>
        <end position="12"/>
    </location>
</feature>
<dbReference type="CDD" id="cd09917">
    <property type="entry name" value="F-box_SF"/>
    <property type="match status" value="1"/>
</dbReference>
<feature type="coiled-coil region" evidence="1">
    <location>
        <begin position="795"/>
        <end position="917"/>
    </location>
</feature>
<sequence length="1054" mass="124596">MSQRSQRINTNSKFDRDDRPSLIEVKKKKRKHNKEQNQKVYNFPIEILVKIISYLPANRRNKFSLVSKSFYEAVNIVDENKIRNYRCGMKIYSKNSEECVNYEKFIKSDMKKFPAIVVTSIDENLMNFFKEHGKKVKQLKFHNNYDSPIKFLSYIEILKLVPNCEALCIANKHSEEDFLTMPSKVSIPKLKSLCFFPYPEHKYNKKFYKCIDCPNLEEIFSCNSDFEITKTIVSETFPDLKNLSVKFIYSKSSDSGELKSCWESFRYKCISLKNWNKEQIISEQITNFERFNTFMSSSRCIKNIKINFRCCAQTYEYEQVLKILNKIGKNLIEVTLSGNIKGRYLKEVLECIKNCKVLIFSNFKALEKSEIKKKIEFKNLEILKFLDGDEQNDFFTKHIKLSENCLKTFSGYTKIVDKTIKNQKNLEEISISIPKTIEKDFLADCQLKKLSLYYDENDIDESSYINFIKTQLQLEELGLSWIWDEMFSIIATKLLNLKSFEIYEGGNLSHENFKLISNLEKLKELKMNQINGSWEELKNCRNLSLEILKLEHNSIPNLFKHLSSTFPNLKMFISDINWDIDYKDFFKDVEKFNNLNTLIVNQYFDDEKFEFSLNKELQTSTFQNDQLKELILLIQISIQSNDSNSKYQIRLTCELKDYSNPSEKKMCFAKFDQNITTKSCVISNLKYIPKKENHYKIWEIIVENQNMHFFPNFKDSGDYFEDVVKLKIDNTQLKQIFKEDLTQFSSLTHLEINDNDLTEFPKDLFENNKMLSNIRLIGNKIKNIELENFYGNLTIKNDESYVDDLKQQKIALENQVKNLKKEKTEQLKKFENCENTKIQKFKSLNTKLDGLQNDKNNLTKMFQICEVSKTEMQKENKNLTVQTENLKDQIEKFKLSENSLKENNENLIIENEGLEKQIVTRTNEIKPSDWIESNSLPTLCIIGFLIFLNIFLILLYLCTKYKKNDSQIKEKSSEIQFPVDEQLYSDPNYDELPSFNHNRQQPTYESIWETKMTNNNETSIEMKNFKCESDVNETEDMPIYAEIDVTKKKMKQSQ</sequence>
<protein>
    <recommendedName>
        <fullName evidence="4">F-box domain-containing protein</fullName>
    </recommendedName>
</protein>
<gene>
    <name evidence="5" type="ORF">PVAND_015457</name>
</gene>
<reference evidence="5" key="1">
    <citation type="submission" date="2021-03" db="EMBL/GenBank/DDBJ databases">
        <title>Chromosome level genome of the anhydrobiotic midge Polypedilum vanderplanki.</title>
        <authorList>
            <person name="Yoshida Y."/>
            <person name="Kikawada T."/>
            <person name="Gusev O."/>
        </authorList>
    </citation>
    <scope>NUCLEOTIDE SEQUENCE</scope>
    <source>
        <strain evidence="5">NIAS01</strain>
        <tissue evidence="5">Whole body or cell culture</tissue>
    </source>
</reference>
<evidence type="ECO:0000256" key="1">
    <source>
        <dbReference type="SAM" id="Coils"/>
    </source>
</evidence>
<feature type="transmembrane region" description="Helical" evidence="3">
    <location>
        <begin position="936"/>
        <end position="959"/>
    </location>
</feature>
<dbReference type="InterPro" id="IPR001810">
    <property type="entry name" value="F-box_dom"/>
</dbReference>
<dbReference type="InterPro" id="IPR032675">
    <property type="entry name" value="LRR_dom_sf"/>
</dbReference>
<keyword evidence="6" id="KW-1185">Reference proteome</keyword>
<evidence type="ECO:0000259" key="4">
    <source>
        <dbReference type="PROSITE" id="PS50181"/>
    </source>
</evidence>
<dbReference type="SUPFAM" id="SSF81383">
    <property type="entry name" value="F-box domain"/>
    <property type="match status" value="1"/>
</dbReference>
<evidence type="ECO:0000256" key="3">
    <source>
        <dbReference type="SAM" id="Phobius"/>
    </source>
</evidence>
<dbReference type="SMART" id="SM00256">
    <property type="entry name" value="FBOX"/>
    <property type="match status" value="1"/>
</dbReference>
<keyword evidence="3" id="KW-0812">Transmembrane</keyword>
<dbReference type="PROSITE" id="PS50181">
    <property type="entry name" value="FBOX"/>
    <property type="match status" value="1"/>
</dbReference>
<proteinExistence type="predicted"/>
<keyword evidence="1" id="KW-0175">Coiled coil</keyword>
<evidence type="ECO:0000313" key="5">
    <source>
        <dbReference type="EMBL" id="KAG5667477.1"/>
    </source>
</evidence>
<evidence type="ECO:0000256" key="2">
    <source>
        <dbReference type="SAM" id="MobiDB-lite"/>
    </source>
</evidence>
<dbReference type="Proteomes" id="UP001107558">
    <property type="component" value="Chromosome 4"/>
</dbReference>
<name>A0A9J6BCM8_POLVA</name>